<protein>
    <submittedName>
        <fullName evidence="2">Sulfide:quinone oxidoreductase mitochondrial</fullName>
    </submittedName>
</protein>
<dbReference type="Pfam" id="PF07992">
    <property type="entry name" value="Pyr_redox_2"/>
    <property type="match status" value="1"/>
</dbReference>
<proteinExistence type="predicted"/>
<dbReference type="Gene3D" id="3.50.50.100">
    <property type="match status" value="1"/>
</dbReference>
<dbReference type="InterPro" id="IPR036188">
    <property type="entry name" value="FAD/NAD-bd_sf"/>
</dbReference>
<dbReference type="GO" id="GO:0070221">
    <property type="term" value="P:sulfide oxidation, using sulfide:quinone oxidoreductase"/>
    <property type="evidence" value="ECO:0007669"/>
    <property type="project" value="TreeGrafter"/>
</dbReference>
<comment type="caution">
    <text evidence="2">The sequence shown here is derived from an EMBL/GenBank/DDBJ whole genome shotgun (WGS) entry which is preliminary data.</text>
</comment>
<evidence type="ECO:0000259" key="1">
    <source>
        <dbReference type="Pfam" id="PF07992"/>
    </source>
</evidence>
<gene>
    <name evidence="2" type="ORF">DDE83_006976</name>
</gene>
<dbReference type="SUPFAM" id="SSF51905">
    <property type="entry name" value="FAD/NAD(P)-binding domain"/>
    <property type="match status" value="1"/>
</dbReference>
<organism evidence="2 3">
    <name type="scientific">Stemphylium lycopersici</name>
    <name type="common">Tomato gray leaf spot disease fungus</name>
    <name type="synonym">Thyrospora lycopersici</name>
    <dbReference type="NCBI Taxonomy" id="183478"/>
    <lineage>
        <taxon>Eukaryota</taxon>
        <taxon>Fungi</taxon>
        <taxon>Dikarya</taxon>
        <taxon>Ascomycota</taxon>
        <taxon>Pezizomycotina</taxon>
        <taxon>Dothideomycetes</taxon>
        <taxon>Pleosporomycetidae</taxon>
        <taxon>Pleosporales</taxon>
        <taxon>Pleosporineae</taxon>
        <taxon>Pleosporaceae</taxon>
        <taxon>Stemphylium</taxon>
    </lineage>
</organism>
<evidence type="ECO:0000313" key="2">
    <source>
        <dbReference type="EMBL" id="RAR06427.1"/>
    </source>
</evidence>
<dbReference type="InterPro" id="IPR015904">
    <property type="entry name" value="Sulphide_quinone_reductase"/>
</dbReference>
<feature type="domain" description="FAD/NAD(P)-binding" evidence="1">
    <location>
        <begin position="46"/>
        <end position="163"/>
    </location>
</feature>
<dbReference type="GO" id="GO:0070224">
    <property type="term" value="F:sulfide:quinone oxidoreductase activity"/>
    <property type="evidence" value="ECO:0007669"/>
    <property type="project" value="TreeGrafter"/>
</dbReference>
<dbReference type="PANTHER" id="PTHR10632:SF2">
    <property type="entry name" value="SULFIDE:QUINONE OXIDOREDUCTASE, MITOCHONDRIAL"/>
    <property type="match status" value="1"/>
</dbReference>
<dbReference type="GO" id="GO:0005739">
    <property type="term" value="C:mitochondrion"/>
    <property type="evidence" value="ECO:0007669"/>
    <property type="project" value="TreeGrafter"/>
</dbReference>
<dbReference type="OrthoDB" id="5376590at2759"/>
<dbReference type="STRING" id="183478.A0A364MXE3"/>
<dbReference type="InterPro" id="IPR023753">
    <property type="entry name" value="FAD/NAD-binding_dom"/>
</dbReference>
<dbReference type="EMBL" id="QGDH01000116">
    <property type="protein sequence ID" value="RAR06427.1"/>
    <property type="molecule type" value="Genomic_DNA"/>
</dbReference>
<sequence length="267" mass="29101">MQAMFRTRISQLAAARSLTKRSPAAPSSIRNLATVSPVQTATRNHKIVVIGGGSAGISLSHQLLRKGNFTQDDIAVVDPAQWHHYQPGWTLVGGGLKKKEELRRPMKDLMDPKFKFYNTSVGSFSPEENYITTGTGEKIAYEQLVVAPGITLDYGSVPGLKEALEEKDSMVSTIYDYAYCDKAYNNVQKFKKGDAVFTQPAGVVKCAGAPQKIMWLALDYWKNAGLYNPTSSSESPINIAFATGLPKMFGVDNCASSVASRAFSNMT</sequence>
<evidence type="ECO:0000313" key="3">
    <source>
        <dbReference type="Proteomes" id="UP000249619"/>
    </source>
</evidence>
<dbReference type="PANTHER" id="PTHR10632">
    <property type="entry name" value="SULFIDE:QUINONE OXIDOREDUCTASE"/>
    <property type="match status" value="1"/>
</dbReference>
<dbReference type="GO" id="GO:0071949">
    <property type="term" value="F:FAD binding"/>
    <property type="evidence" value="ECO:0007669"/>
    <property type="project" value="TreeGrafter"/>
</dbReference>
<keyword evidence="3" id="KW-1185">Reference proteome</keyword>
<name>A0A364MXE3_STELY</name>
<dbReference type="AlphaFoldDB" id="A0A364MXE3"/>
<dbReference type="Proteomes" id="UP000249619">
    <property type="component" value="Unassembled WGS sequence"/>
</dbReference>
<accession>A0A364MXE3</accession>
<reference evidence="3" key="1">
    <citation type="submission" date="2018-05" db="EMBL/GenBank/DDBJ databases">
        <title>Draft genome sequence of Stemphylium lycopersici strain CIDEFI 213.</title>
        <authorList>
            <person name="Medina R."/>
            <person name="Franco M.E.E."/>
            <person name="Lucentini C.G."/>
            <person name="Saparrat M.C.N."/>
            <person name="Balatti P.A."/>
        </authorList>
    </citation>
    <scope>NUCLEOTIDE SEQUENCE [LARGE SCALE GENOMIC DNA]</scope>
    <source>
        <strain evidence="3">CIDEFI 213</strain>
    </source>
</reference>